<gene>
    <name evidence="1" type="ORF">L2E82_30298</name>
</gene>
<comment type="caution">
    <text evidence="1">The sequence shown here is derived from an EMBL/GenBank/DDBJ whole genome shotgun (WGS) entry which is preliminary data.</text>
</comment>
<evidence type="ECO:0000313" key="1">
    <source>
        <dbReference type="EMBL" id="KAI3739886.1"/>
    </source>
</evidence>
<evidence type="ECO:0000313" key="2">
    <source>
        <dbReference type="Proteomes" id="UP001055811"/>
    </source>
</evidence>
<reference evidence="1 2" key="2">
    <citation type="journal article" date="2022" name="Mol. Ecol. Resour.">
        <title>The genomes of chicory, endive, great burdock and yacon provide insights into Asteraceae paleo-polyploidization history and plant inulin production.</title>
        <authorList>
            <person name="Fan W."/>
            <person name="Wang S."/>
            <person name="Wang H."/>
            <person name="Wang A."/>
            <person name="Jiang F."/>
            <person name="Liu H."/>
            <person name="Zhao H."/>
            <person name="Xu D."/>
            <person name="Zhang Y."/>
        </authorList>
    </citation>
    <scope>NUCLEOTIDE SEQUENCE [LARGE SCALE GENOMIC DNA]</scope>
    <source>
        <strain evidence="2">cv. Punajuju</strain>
        <tissue evidence="1">Leaves</tissue>
    </source>
</reference>
<protein>
    <submittedName>
        <fullName evidence="1">Uncharacterized protein</fullName>
    </submittedName>
</protein>
<organism evidence="1 2">
    <name type="scientific">Cichorium intybus</name>
    <name type="common">Chicory</name>
    <dbReference type="NCBI Taxonomy" id="13427"/>
    <lineage>
        <taxon>Eukaryota</taxon>
        <taxon>Viridiplantae</taxon>
        <taxon>Streptophyta</taxon>
        <taxon>Embryophyta</taxon>
        <taxon>Tracheophyta</taxon>
        <taxon>Spermatophyta</taxon>
        <taxon>Magnoliopsida</taxon>
        <taxon>eudicotyledons</taxon>
        <taxon>Gunneridae</taxon>
        <taxon>Pentapetalae</taxon>
        <taxon>asterids</taxon>
        <taxon>campanulids</taxon>
        <taxon>Asterales</taxon>
        <taxon>Asteraceae</taxon>
        <taxon>Cichorioideae</taxon>
        <taxon>Cichorieae</taxon>
        <taxon>Cichoriinae</taxon>
        <taxon>Cichorium</taxon>
    </lineage>
</organism>
<reference evidence="2" key="1">
    <citation type="journal article" date="2022" name="Mol. Ecol. Resour.">
        <title>The genomes of chicory, endive, great burdock and yacon provide insights into Asteraceae palaeo-polyploidization history and plant inulin production.</title>
        <authorList>
            <person name="Fan W."/>
            <person name="Wang S."/>
            <person name="Wang H."/>
            <person name="Wang A."/>
            <person name="Jiang F."/>
            <person name="Liu H."/>
            <person name="Zhao H."/>
            <person name="Xu D."/>
            <person name="Zhang Y."/>
        </authorList>
    </citation>
    <scope>NUCLEOTIDE SEQUENCE [LARGE SCALE GENOMIC DNA]</scope>
    <source>
        <strain evidence="2">cv. Punajuju</strain>
    </source>
</reference>
<accession>A0ACB9D0K1</accession>
<dbReference type="Proteomes" id="UP001055811">
    <property type="component" value="Linkage Group LG05"/>
</dbReference>
<proteinExistence type="predicted"/>
<dbReference type="EMBL" id="CM042013">
    <property type="protein sequence ID" value="KAI3739886.1"/>
    <property type="molecule type" value="Genomic_DNA"/>
</dbReference>
<name>A0ACB9D0K1_CICIN</name>
<keyword evidence="2" id="KW-1185">Reference proteome</keyword>
<sequence>METVDEVVEVSLKSKTFKIHVKENSEKIFETKEMEEEGSNGGRSEASWPEEEESLCSSEEDCSEEEDEESYGDPIIHDSSPEVDNNNERREKIINITNNLHWEKRENIQLSDKKEENEETILEHASSKRESDMGQSIGRPVRSPMPINPVIEGFTSPRMMENNGPKMVEEANEVGPDGDILIETQDNQKEKEEPKLKSEKDIKTNDIGDGPLSPIISGINIRS</sequence>